<evidence type="ECO:0000313" key="3">
    <source>
        <dbReference type="Proteomes" id="UP000306552"/>
    </source>
</evidence>
<evidence type="ECO:0000313" key="2">
    <source>
        <dbReference type="EMBL" id="TKS55601.1"/>
    </source>
</evidence>
<evidence type="ECO:0000256" key="1">
    <source>
        <dbReference type="SAM" id="Phobius"/>
    </source>
</evidence>
<feature type="transmembrane region" description="Helical" evidence="1">
    <location>
        <begin position="7"/>
        <end position="26"/>
    </location>
</feature>
<dbReference type="EMBL" id="SWMU01000004">
    <property type="protein sequence ID" value="TKS55601.1"/>
    <property type="molecule type" value="Genomic_DNA"/>
</dbReference>
<name>A0A4U5TPH3_9FLAO</name>
<dbReference type="OrthoDB" id="187854at2"/>
<keyword evidence="1" id="KW-0472">Membrane</keyword>
<accession>A0A4U5TPH3</accession>
<protein>
    <submittedName>
        <fullName evidence="2">DUF2911 domain-containing protein</fullName>
    </submittedName>
</protein>
<keyword evidence="3" id="KW-1185">Reference proteome</keyword>
<dbReference type="Proteomes" id="UP000306552">
    <property type="component" value="Unassembled WGS sequence"/>
</dbReference>
<dbReference type="InterPro" id="IPR021314">
    <property type="entry name" value="DUF2911"/>
</dbReference>
<dbReference type="Pfam" id="PF11138">
    <property type="entry name" value="DUF2911"/>
    <property type="match status" value="1"/>
</dbReference>
<keyword evidence="1" id="KW-0812">Transmembrane</keyword>
<organism evidence="2 3">
    <name type="scientific">Mesohalobacter halotolerans</name>
    <dbReference type="NCBI Taxonomy" id="1883405"/>
    <lineage>
        <taxon>Bacteria</taxon>
        <taxon>Pseudomonadati</taxon>
        <taxon>Bacteroidota</taxon>
        <taxon>Flavobacteriia</taxon>
        <taxon>Flavobacteriales</taxon>
        <taxon>Flavobacteriaceae</taxon>
        <taxon>Mesohalobacter</taxon>
    </lineage>
</organism>
<reference evidence="2 3" key="1">
    <citation type="submission" date="2019-04" db="EMBL/GenBank/DDBJ databases">
        <title>Psychroflexus halotolerans sp. nov., isolated from a marine solar saltern.</title>
        <authorList>
            <person name="Feng X."/>
        </authorList>
    </citation>
    <scope>NUCLEOTIDE SEQUENCE [LARGE SCALE GENOMIC DNA]</scope>
    <source>
        <strain evidence="2 3">WDS2C27</strain>
    </source>
</reference>
<dbReference type="AlphaFoldDB" id="A0A4U5TPH3"/>
<proteinExistence type="predicted"/>
<comment type="caution">
    <text evidence="2">The sequence shown here is derived from an EMBL/GenBank/DDBJ whole genome shotgun (WGS) entry which is preliminary data.</text>
</comment>
<dbReference type="RefSeq" id="WP_138932431.1">
    <property type="nucleotide sequence ID" value="NZ_SWMU01000004.1"/>
</dbReference>
<sequence>MPKALKIAFFIIAGLVIVGIAGFYIMKANTKKFSPEELVVFKEDSLQIEVFYNRPYKKGRDIFGSLVPYGEVWRTGANEATTFKTNQDLIIDGSLLEAGKYTLWTIPNETSWVVIFNDKMYNWGVNFSDGKASRIEEFDALKIEVPFSKNLKTIEQFTIYFDEQFGDINMFLAWDDIVVPVSLKPSDT</sequence>
<gene>
    <name evidence="2" type="ORF">FCN74_09830</name>
</gene>
<keyword evidence="1" id="KW-1133">Transmembrane helix</keyword>